<dbReference type="RefSeq" id="WP_056132116.1">
    <property type="nucleotide sequence ID" value="NZ_CP168562.1"/>
</dbReference>
<dbReference type="PANTHER" id="PTHR34582">
    <property type="entry name" value="UPF0702 TRANSMEMBRANE PROTEIN YCAP"/>
    <property type="match status" value="1"/>
</dbReference>
<evidence type="ECO:0000313" key="9">
    <source>
        <dbReference type="EMBL" id="MVW62526.1"/>
    </source>
</evidence>
<keyword evidence="6 7" id="KW-0472">Membrane</keyword>
<proteinExistence type="inferred from homology"/>
<evidence type="ECO:0000256" key="3">
    <source>
        <dbReference type="ARBA" id="ARBA00022475"/>
    </source>
</evidence>
<organism evidence="9 10">
    <name type="scientific">Massilia cellulosiltytica</name>
    <dbReference type="NCBI Taxonomy" id="2683234"/>
    <lineage>
        <taxon>Bacteria</taxon>
        <taxon>Pseudomonadati</taxon>
        <taxon>Pseudomonadota</taxon>
        <taxon>Betaproteobacteria</taxon>
        <taxon>Burkholderiales</taxon>
        <taxon>Oxalobacteraceae</taxon>
        <taxon>Telluria group</taxon>
        <taxon>Massilia</taxon>
    </lineage>
</organism>
<dbReference type="InterPro" id="IPR023090">
    <property type="entry name" value="UPF0702_alpha/beta_dom_sf"/>
</dbReference>
<comment type="caution">
    <text evidence="9">The sequence shown here is derived from an EMBL/GenBank/DDBJ whole genome shotgun (WGS) entry which is preliminary data.</text>
</comment>
<evidence type="ECO:0000256" key="7">
    <source>
        <dbReference type="SAM" id="Phobius"/>
    </source>
</evidence>
<evidence type="ECO:0000256" key="6">
    <source>
        <dbReference type="ARBA" id="ARBA00023136"/>
    </source>
</evidence>
<dbReference type="GO" id="GO:0005886">
    <property type="term" value="C:plasma membrane"/>
    <property type="evidence" value="ECO:0007669"/>
    <property type="project" value="UniProtKB-SubCell"/>
</dbReference>
<keyword evidence="10" id="KW-1185">Reference proteome</keyword>
<dbReference type="Pfam" id="PF04239">
    <property type="entry name" value="DUF421"/>
    <property type="match status" value="1"/>
</dbReference>
<comment type="similarity">
    <text evidence="2">Belongs to the UPF0702 family.</text>
</comment>
<evidence type="ECO:0000256" key="4">
    <source>
        <dbReference type="ARBA" id="ARBA00022692"/>
    </source>
</evidence>
<evidence type="ECO:0000256" key="1">
    <source>
        <dbReference type="ARBA" id="ARBA00004651"/>
    </source>
</evidence>
<feature type="transmembrane region" description="Helical" evidence="7">
    <location>
        <begin position="63"/>
        <end position="85"/>
    </location>
</feature>
<evidence type="ECO:0000313" key="10">
    <source>
        <dbReference type="Proteomes" id="UP000443353"/>
    </source>
</evidence>
<gene>
    <name evidence="9" type="ORF">GPY61_21585</name>
</gene>
<dbReference type="PANTHER" id="PTHR34582:SF6">
    <property type="entry name" value="UPF0702 TRANSMEMBRANE PROTEIN YCAP"/>
    <property type="match status" value="1"/>
</dbReference>
<comment type="subcellular location">
    <subcellularLocation>
        <location evidence="1">Cell membrane</location>
        <topology evidence="1">Multi-pass membrane protein</topology>
    </subcellularLocation>
</comment>
<dbReference type="InterPro" id="IPR007353">
    <property type="entry name" value="DUF421"/>
</dbReference>
<dbReference type="Proteomes" id="UP000443353">
    <property type="component" value="Unassembled WGS sequence"/>
</dbReference>
<feature type="domain" description="YetF C-terminal" evidence="8">
    <location>
        <begin position="86"/>
        <end position="152"/>
    </location>
</feature>
<sequence>MFDMDLPWWEFVARGALVYVALLAMVRLSGRRTISQLTPFDLLVVMLLSEAVSNGLSGGDDSVSGGLIIAATLIVLNAGFGMLAANSHRMESLLDGDSLLIGRDGVFFDKVLRRNRVGESDVRQALRQADCAQHEMQCAFLEADGSITIMKRPLATDPVRT</sequence>
<keyword evidence="3" id="KW-1003">Cell membrane</keyword>
<evidence type="ECO:0000256" key="2">
    <source>
        <dbReference type="ARBA" id="ARBA00006448"/>
    </source>
</evidence>
<protein>
    <recommendedName>
        <fullName evidence="8">YetF C-terminal domain-containing protein</fullName>
    </recommendedName>
</protein>
<dbReference type="Gene3D" id="3.30.240.20">
    <property type="entry name" value="bsu07140 like domains"/>
    <property type="match status" value="1"/>
</dbReference>
<keyword evidence="4 7" id="KW-0812">Transmembrane</keyword>
<reference evidence="9 10" key="1">
    <citation type="submission" date="2019-12" db="EMBL/GenBank/DDBJ databases">
        <authorList>
            <person name="Li C."/>
            <person name="Zhao J."/>
        </authorList>
    </citation>
    <scope>NUCLEOTIDE SEQUENCE [LARGE SCALE GENOMIC DNA]</scope>
    <source>
        <strain evidence="9 10">NEAU-DD11</strain>
    </source>
</reference>
<dbReference type="EMBL" id="WSES01000007">
    <property type="protein sequence ID" value="MVW62526.1"/>
    <property type="molecule type" value="Genomic_DNA"/>
</dbReference>
<name>A0A7X3G2I5_9BURK</name>
<keyword evidence="5 7" id="KW-1133">Transmembrane helix</keyword>
<evidence type="ECO:0000259" key="8">
    <source>
        <dbReference type="Pfam" id="PF04239"/>
    </source>
</evidence>
<dbReference type="AlphaFoldDB" id="A0A7X3G2I5"/>
<evidence type="ECO:0000256" key="5">
    <source>
        <dbReference type="ARBA" id="ARBA00022989"/>
    </source>
</evidence>
<accession>A0A7X3G2I5</accession>